<feature type="coiled-coil region" evidence="1">
    <location>
        <begin position="123"/>
        <end position="182"/>
    </location>
</feature>
<keyword evidence="1" id="KW-0175">Coiled coil</keyword>
<accession>A0A9D5D4M8</accession>
<evidence type="ECO:0000313" key="3">
    <source>
        <dbReference type="EMBL" id="KAJ0985355.1"/>
    </source>
</evidence>
<evidence type="ECO:0000313" key="4">
    <source>
        <dbReference type="Proteomes" id="UP001085076"/>
    </source>
</evidence>
<dbReference type="EMBL" id="JAGGNH010000001">
    <property type="protein sequence ID" value="KAJ0985355.1"/>
    <property type="molecule type" value="Genomic_DNA"/>
</dbReference>
<reference evidence="3" key="1">
    <citation type="submission" date="2021-03" db="EMBL/GenBank/DDBJ databases">
        <authorList>
            <person name="Li Z."/>
            <person name="Yang C."/>
        </authorList>
    </citation>
    <scope>NUCLEOTIDE SEQUENCE</scope>
    <source>
        <strain evidence="3">Dzin_1.0</strain>
        <tissue evidence="3">Leaf</tissue>
    </source>
</reference>
<dbReference type="GO" id="GO:0032511">
    <property type="term" value="P:late endosome to vacuole transport via multivesicular body sorting pathway"/>
    <property type="evidence" value="ECO:0007669"/>
    <property type="project" value="TreeGrafter"/>
</dbReference>
<dbReference type="AlphaFoldDB" id="A0A9D5D4M8"/>
<gene>
    <name evidence="3" type="ORF">J5N97_003711</name>
</gene>
<dbReference type="Pfam" id="PF03357">
    <property type="entry name" value="Snf7"/>
    <property type="match status" value="1"/>
</dbReference>
<dbReference type="GO" id="GO:0006900">
    <property type="term" value="P:vesicle budding from membrane"/>
    <property type="evidence" value="ECO:0007669"/>
    <property type="project" value="TreeGrafter"/>
</dbReference>
<keyword evidence="4" id="KW-1185">Reference proteome</keyword>
<feature type="region of interest" description="Disordered" evidence="2">
    <location>
        <begin position="186"/>
        <end position="208"/>
    </location>
</feature>
<dbReference type="Gene3D" id="6.10.250.1710">
    <property type="match status" value="1"/>
</dbReference>
<evidence type="ECO:0000256" key="2">
    <source>
        <dbReference type="SAM" id="MobiDB-lite"/>
    </source>
</evidence>
<reference evidence="3" key="2">
    <citation type="journal article" date="2022" name="Hortic Res">
        <title>The genome of Dioscorea zingiberensis sheds light on the biosynthesis, origin and evolution of the medicinally important diosgenin saponins.</title>
        <authorList>
            <person name="Li Y."/>
            <person name="Tan C."/>
            <person name="Li Z."/>
            <person name="Guo J."/>
            <person name="Li S."/>
            <person name="Chen X."/>
            <person name="Wang C."/>
            <person name="Dai X."/>
            <person name="Yang H."/>
            <person name="Song W."/>
            <person name="Hou L."/>
            <person name="Xu J."/>
            <person name="Tong Z."/>
            <person name="Xu A."/>
            <person name="Yuan X."/>
            <person name="Wang W."/>
            <person name="Yang Q."/>
            <person name="Chen L."/>
            <person name="Sun Z."/>
            <person name="Wang K."/>
            <person name="Pan B."/>
            <person name="Chen J."/>
            <person name="Bao Y."/>
            <person name="Liu F."/>
            <person name="Qi X."/>
            <person name="Gang D.R."/>
            <person name="Wen J."/>
            <person name="Li J."/>
        </authorList>
    </citation>
    <scope>NUCLEOTIDE SEQUENCE</scope>
    <source>
        <strain evidence="3">Dzin_1.0</strain>
    </source>
</reference>
<protein>
    <submittedName>
        <fullName evidence="3">Uncharacterized protein</fullName>
    </submittedName>
</protein>
<name>A0A9D5D4M8_9LILI</name>
<dbReference type="InterPro" id="IPR005024">
    <property type="entry name" value="Snf7_fam"/>
</dbReference>
<dbReference type="PANTHER" id="PTHR22761:SF56">
    <property type="entry name" value="OS11G0123500 PROTEIN"/>
    <property type="match status" value="1"/>
</dbReference>
<sequence length="223" mass="24962">MLKRILPKSKKKAASSAKAVSSLDQLHETLETWEKKEQLLQKKISAEVEKAKDYMKLKNKKAAIRCLTKKKQYEAQIEQLGKLQLQVHAQLITLQGATATTETIDALRKGSHAVRSIQRSLSIDDVSKTLEEASEQAENMKQMQDALANSIGVVDDFDEDELEAELEELEEAELEEQQIVKLNSTVVPPEPPLITPSNIPKRETPRHVNSADELADLQAQMAL</sequence>
<organism evidence="3 4">
    <name type="scientific">Dioscorea zingiberensis</name>
    <dbReference type="NCBI Taxonomy" id="325984"/>
    <lineage>
        <taxon>Eukaryota</taxon>
        <taxon>Viridiplantae</taxon>
        <taxon>Streptophyta</taxon>
        <taxon>Embryophyta</taxon>
        <taxon>Tracheophyta</taxon>
        <taxon>Spermatophyta</taxon>
        <taxon>Magnoliopsida</taxon>
        <taxon>Liliopsida</taxon>
        <taxon>Dioscoreales</taxon>
        <taxon>Dioscoreaceae</taxon>
        <taxon>Dioscorea</taxon>
    </lineage>
</organism>
<evidence type="ECO:0000256" key="1">
    <source>
        <dbReference type="SAM" id="Coils"/>
    </source>
</evidence>
<dbReference type="GO" id="GO:0000815">
    <property type="term" value="C:ESCRT III complex"/>
    <property type="evidence" value="ECO:0007669"/>
    <property type="project" value="TreeGrafter"/>
</dbReference>
<dbReference type="PANTHER" id="PTHR22761">
    <property type="entry name" value="CHARGED MULTIVESICULAR BODY PROTEIN"/>
    <property type="match status" value="1"/>
</dbReference>
<dbReference type="Proteomes" id="UP001085076">
    <property type="component" value="Miscellaneous, Linkage group lg01"/>
</dbReference>
<dbReference type="GO" id="GO:0005771">
    <property type="term" value="C:multivesicular body"/>
    <property type="evidence" value="ECO:0007669"/>
    <property type="project" value="TreeGrafter"/>
</dbReference>
<dbReference type="GO" id="GO:0009898">
    <property type="term" value="C:cytoplasmic side of plasma membrane"/>
    <property type="evidence" value="ECO:0007669"/>
    <property type="project" value="TreeGrafter"/>
</dbReference>
<comment type="caution">
    <text evidence="3">The sequence shown here is derived from an EMBL/GenBank/DDBJ whole genome shotgun (WGS) entry which is preliminary data.</text>
</comment>
<dbReference type="Gene3D" id="1.10.287.1060">
    <property type="entry name" value="ESAT-6-like"/>
    <property type="match status" value="1"/>
</dbReference>
<dbReference type="OrthoDB" id="5592979at2759"/>
<proteinExistence type="predicted"/>